<keyword evidence="2" id="KW-1185">Reference proteome</keyword>
<name>A0ABS0GS13_9ACTN</name>
<reference evidence="1 2" key="1">
    <citation type="submission" date="2020-11" db="EMBL/GenBank/DDBJ databases">
        <title>A novel isolate from a Black sea contaminated sediment with potential to produce alkanes: Plantactinospora alkalitolerans sp. nov.</title>
        <authorList>
            <person name="Carro L."/>
            <person name="Veyisoglu A."/>
            <person name="Guven K."/>
            <person name="Schumann P."/>
            <person name="Klenk H.-P."/>
            <person name="Sahin N."/>
        </authorList>
    </citation>
    <scope>NUCLEOTIDE SEQUENCE [LARGE SCALE GENOMIC DNA]</scope>
    <source>
        <strain evidence="1 2">S1510</strain>
    </source>
</reference>
<protein>
    <recommendedName>
        <fullName evidence="3">ESX secretion-associated protein EspG</fullName>
    </recommendedName>
</protein>
<evidence type="ECO:0008006" key="3">
    <source>
        <dbReference type="Google" id="ProtNLM"/>
    </source>
</evidence>
<comment type="caution">
    <text evidence="1">The sequence shown here is derived from an EMBL/GenBank/DDBJ whole genome shotgun (WGS) entry which is preliminary data.</text>
</comment>
<evidence type="ECO:0000313" key="2">
    <source>
        <dbReference type="Proteomes" id="UP000638560"/>
    </source>
</evidence>
<dbReference type="RefSeq" id="WP_196200611.1">
    <property type="nucleotide sequence ID" value="NZ_JADPUN010000099.1"/>
</dbReference>
<evidence type="ECO:0000313" key="1">
    <source>
        <dbReference type="EMBL" id="MBF9128970.1"/>
    </source>
</evidence>
<dbReference type="Proteomes" id="UP000638560">
    <property type="component" value="Unassembled WGS sequence"/>
</dbReference>
<organism evidence="1 2">
    <name type="scientific">Plantactinospora alkalitolerans</name>
    <dbReference type="NCBI Taxonomy" id="2789879"/>
    <lineage>
        <taxon>Bacteria</taxon>
        <taxon>Bacillati</taxon>
        <taxon>Actinomycetota</taxon>
        <taxon>Actinomycetes</taxon>
        <taxon>Micromonosporales</taxon>
        <taxon>Micromonosporaceae</taxon>
        <taxon>Plantactinospora</taxon>
    </lineage>
</organism>
<proteinExistence type="predicted"/>
<dbReference type="EMBL" id="JADPUN010000099">
    <property type="protein sequence ID" value="MBF9128970.1"/>
    <property type="molecule type" value="Genomic_DNA"/>
</dbReference>
<gene>
    <name evidence="1" type="ORF">I0C86_08230</name>
</gene>
<accession>A0ABS0GS13</accession>
<sequence length="274" mass="28657">MAEADPVRRRLRLTDIEVAAVTTVGARDDDPAGGSRRLLAEALTTAGVLHGGVLAGWVDRLLTVVSRPSLRVAVEVVTSGRVVYPIWATPRAAVVGEPAGDGAVDLSMVDPMMIPFVLAQTVDLRRGPPPPDRPPIRVGGDLLAIVERRLVSGEEPAVLRRLLSADGLSDGDAAVMVDVVQRRRASWRASSVWADESGRHGTEGPHVLDAGDAGLWIVTIERSGPADATQVFTPTAATAVWAELLALLPGRHTADAHATTTGAVAGVRKSGAPT</sequence>